<keyword evidence="3 5" id="KW-0904">Protein phosphatase</keyword>
<dbReference type="PIRSF" id="PIRSF016557">
    <property type="entry name" value="Caps_synth_CpsB"/>
    <property type="match status" value="1"/>
</dbReference>
<organism evidence="6 7">
    <name type="scientific">Lactiplantibacillus plantarum</name>
    <name type="common">Lactobacillus plantarum</name>
    <dbReference type="NCBI Taxonomy" id="1590"/>
    <lineage>
        <taxon>Bacteria</taxon>
        <taxon>Bacillati</taxon>
        <taxon>Bacillota</taxon>
        <taxon>Bacilli</taxon>
        <taxon>Lactobacillales</taxon>
        <taxon>Lactobacillaceae</taxon>
        <taxon>Lactiplantibacillus</taxon>
    </lineage>
</organism>
<evidence type="ECO:0000256" key="5">
    <source>
        <dbReference type="PIRNR" id="PIRNR016557"/>
    </source>
</evidence>
<dbReference type="Gene3D" id="3.20.20.140">
    <property type="entry name" value="Metal-dependent hydrolases"/>
    <property type="match status" value="1"/>
</dbReference>
<evidence type="ECO:0000256" key="4">
    <source>
        <dbReference type="ARBA" id="ARBA00051722"/>
    </source>
</evidence>
<dbReference type="PANTHER" id="PTHR39181:SF1">
    <property type="entry name" value="TYROSINE-PROTEIN PHOSPHATASE YWQE"/>
    <property type="match status" value="1"/>
</dbReference>
<evidence type="ECO:0000313" key="6">
    <source>
        <dbReference type="EMBL" id="ODO61963.1"/>
    </source>
</evidence>
<dbReference type="PANTHER" id="PTHR39181">
    <property type="entry name" value="TYROSINE-PROTEIN PHOSPHATASE YWQE"/>
    <property type="match status" value="1"/>
</dbReference>
<dbReference type="EMBL" id="MCOL01000001">
    <property type="protein sequence ID" value="ODO61963.1"/>
    <property type="molecule type" value="Genomic_DNA"/>
</dbReference>
<comment type="catalytic activity">
    <reaction evidence="4 5">
        <text>O-phospho-L-tyrosyl-[protein] + H2O = L-tyrosyl-[protein] + phosphate</text>
        <dbReference type="Rhea" id="RHEA:10684"/>
        <dbReference type="Rhea" id="RHEA-COMP:10136"/>
        <dbReference type="Rhea" id="RHEA-COMP:20101"/>
        <dbReference type="ChEBI" id="CHEBI:15377"/>
        <dbReference type="ChEBI" id="CHEBI:43474"/>
        <dbReference type="ChEBI" id="CHEBI:46858"/>
        <dbReference type="ChEBI" id="CHEBI:61978"/>
        <dbReference type="EC" id="3.1.3.48"/>
    </reaction>
</comment>
<reference evidence="6 7" key="1">
    <citation type="submission" date="2016-08" db="EMBL/GenBank/DDBJ databases">
        <title>Genome sequencing of Lactobacillus plantarum JSA22, isolated from fermented soybean paste.</title>
        <authorList>
            <person name="Choi H.S."/>
        </authorList>
    </citation>
    <scope>NUCLEOTIDE SEQUENCE [LARGE SCALE GENOMIC DNA]</scope>
    <source>
        <strain evidence="6 7">JSA22</strain>
    </source>
</reference>
<evidence type="ECO:0000313" key="7">
    <source>
        <dbReference type="Proteomes" id="UP000094892"/>
    </source>
</evidence>
<evidence type="ECO:0000256" key="1">
    <source>
        <dbReference type="ARBA" id="ARBA00005750"/>
    </source>
</evidence>
<proteinExistence type="inferred from homology"/>
<comment type="caution">
    <text evidence="6">The sequence shown here is derived from an EMBL/GenBank/DDBJ whole genome shotgun (WGS) entry which is preliminary data.</text>
</comment>
<keyword evidence="2 5" id="KW-0378">Hydrolase</keyword>
<protein>
    <recommendedName>
        <fullName evidence="5">Tyrosine-protein phosphatase</fullName>
        <ecNumber evidence="5">3.1.3.48</ecNumber>
    </recommendedName>
</protein>
<dbReference type="InterPro" id="IPR016195">
    <property type="entry name" value="Pol/histidinol_Pase-like"/>
</dbReference>
<dbReference type="Pfam" id="PF19567">
    <property type="entry name" value="CpsB_CapC"/>
    <property type="match status" value="1"/>
</dbReference>
<accession>A0A1E3KSW4</accession>
<dbReference type="GO" id="GO:0030145">
    <property type="term" value="F:manganese ion binding"/>
    <property type="evidence" value="ECO:0007669"/>
    <property type="project" value="UniProtKB-UniRule"/>
</dbReference>
<evidence type="ECO:0000256" key="3">
    <source>
        <dbReference type="ARBA" id="ARBA00022912"/>
    </source>
</evidence>
<dbReference type="Proteomes" id="UP000094892">
    <property type="component" value="Unassembled WGS sequence"/>
</dbReference>
<dbReference type="EC" id="3.1.3.48" evidence="5"/>
<dbReference type="InterPro" id="IPR016667">
    <property type="entry name" value="Caps_polysacc_synth_CpsB/CapC"/>
</dbReference>
<name>A0A1E3KSW4_LACPN</name>
<dbReference type="GO" id="GO:0004725">
    <property type="term" value="F:protein tyrosine phosphatase activity"/>
    <property type="evidence" value="ECO:0007669"/>
    <property type="project" value="UniProtKB-UniRule"/>
</dbReference>
<evidence type="ECO:0000256" key="2">
    <source>
        <dbReference type="ARBA" id="ARBA00022801"/>
    </source>
</evidence>
<comment type="similarity">
    <text evidence="1 5">Belongs to the metallo-dependent hydrolases superfamily. CpsB/CapC family.</text>
</comment>
<dbReference type="AlphaFoldDB" id="A0A1E3KSW4"/>
<dbReference type="SUPFAM" id="SSF89550">
    <property type="entry name" value="PHP domain-like"/>
    <property type="match status" value="1"/>
</dbReference>
<sequence>MTWTLKLTVMGTAIMGLRPTEYIDLHCHLLPGLDDGPQQLAQAVEMARQAVADGIHYVLATPHHLDRRYQNTGLVVERAVAELQAELKRQQIPLTVFAGQEVHLRDDLATALPHLLGIDVGRRYLLLELPHEQVPNYVAQVIFELLQQGTTPVIAHPERNAQIMAQPERLYDLVQQGCLAQLTAGSLVGQFGRAVKSTALELVECGLVQVIASDAHLMARRGFMMRAGYQALARLDSTNPASFAVNARLLLNGDPVVLGEVLRPNQRRKFWLF</sequence>
<dbReference type="PATRIC" id="fig|1590.192.peg.1895"/>
<gene>
    <name evidence="6" type="ORF">LPJSA22_01943</name>
</gene>